<dbReference type="InterPro" id="IPR040040">
    <property type="entry name" value="ATG11"/>
</dbReference>
<feature type="domain" description="Autophagy-related protein 11 C-terminal" evidence="5">
    <location>
        <begin position="147"/>
        <end position="248"/>
    </location>
</feature>
<dbReference type="GO" id="GO:0061709">
    <property type="term" value="P:reticulophagy"/>
    <property type="evidence" value="ECO:0007669"/>
    <property type="project" value="TreeGrafter"/>
</dbReference>
<evidence type="ECO:0000256" key="1">
    <source>
        <dbReference type="ARBA" id="ARBA00009729"/>
    </source>
</evidence>
<comment type="subcellular location">
    <subcellularLocation>
        <location evidence="4">Preautophagosomal structure membrane</location>
        <topology evidence="4">Peripheral membrane protein</topology>
    </subcellularLocation>
    <subcellularLocation>
        <location evidence="4">Vacuole membrane</location>
        <topology evidence="4">Peripheral membrane protein</topology>
    </subcellularLocation>
    <text evidence="4">During pexophagy, accumulates in the vacuolar membrane region, where the peroxisomes contact the vacuole.</text>
</comment>
<keyword evidence="3" id="KW-0175">Coiled coil</keyword>
<dbReference type="GO" id="GO:0034045">
    <property type="term" value="C:phagophore assembly site membrane"/>
    <property type="evidence" value="ECO:0007669"/>
    <property type="project" value="UniProtKB-SubCell"/>
</dbReference>
<dbReference type="GO" id="GO:0034727">
    <property type="term" value="P:piecemeal microautophagy of the nucleus"/>
    <property type="evidence" value="ECO:0007669"/>
    <property type="project" value="TreeGrafter"/>
</dbReference>
<comment type="subunit">
    <text evidence="4">Homodimer.</text>
</comment>
<accession>A0A397SFL7</accession>
<evidence type="ECO:0000256" key="3">
    <source>
        <dbReference type="ARBA" id="ARBA00023054"/>
    </source>
</evidence>
<dbReference type="Proteomes" id="UP000265703">
    <property type="component" value="Unassembled WGS sequence"/>
</dbReference>
<protein>
    <recommendedName>
        <fullName evidence="4">Autophagy-related protein 11</fullName>
    </recommendedName>
</protein>
<evidence type="ECO:0000313" key="7">
    <source>
        <dbReference type="Proteomes" id="UP000265703"/>
    </source>
</evidence>
<dbReference type="GO" id="GO:0000422">
    <property type="term" value="P:autophagy of mitochondrion"/>
    <property type="evidence" value="ECO:0007669"/>
    <property type="project" value="TreeGrafter"/>
</dbReference>
<keyword evidence="4" id="KW-0813">Transport</keyword>
<organism evidence="6 7">
    <name type="scientific">Glomus cerebriforme</name>
    <dbReference type="NCBI Taxonomy" id="658196"/>
    <lineage>
        <taxon>Eukaryota</taxon>
        <taxon>Fungi</taxon>
        <taxon>Fungi incertae sedis</taxon>
        <taxon>Mucoromycota</taxon>
        <taxon>Glomeromycotina</taxon>
        <taxon>Glomeromycetes</taxon>
        <taxon>Glomerales</taxon>
        <taxon>Glomeraceae</taxon>
        <taxon>Glomus</taxon>
    </lineage>
</organism>
<keyword evidence="4" id="KW-0472">Membrane</keyword>
<gene>
    <name evidence="6" type="ORF">C1645_392298</name>
</gene>
<dbReference type="GO" id="GO:0000045">
    <property type="term" value="P:autophagosome assembly"/>
    <property type="evidence" value="ECO:0007669"/>
    <property type="project" value="UniProtKB-UniRule"/>
</dbReference>
<dbReference type="PANTHER" id="PTHR13222:SF1">
    <property type="entry name" value="RB1-INDUCIBLE COILED-COIL PROTEIN 1"/>
    <property type="match status" value="1"/>
</dbReference>
<sequence>MIRKVGSVANSMAQDLHDTKQIIENSKTANISLEKSLNEMHQKLKERTEFAHVSSKYLWEYYSNIRTLMNAMGLALPLNKSMSITTIEEEKGNLKSTESRLSDSYYAEDLGKFFSNDSLIEEWPKDKYATLLTLSTKVNLSEVCDMIRRTPKDAENLANKFQQESKLNREKYRRAHQESKEKIAVRNFKKGDFALFLPTRNSTAKPWAAFNINCPHYFLRATDTINSQIRNRDWIVSRIVDITERIVDIKVRLFY</sequence>
<dbReference type="GO" id="GO:1990316">
    <property type="term" value="C:Atg1/ULK1 kinase complex"/>
    <property type="evidence" value="ECO:0007669"/>
    <property type="project" value="TreeGrafter"/>
</dbReference>
<dbReference type="GO" id="GO:0015031">
    <property type="term" value="P:protein transport"/>
    <property type="evidence" value="ECO:0007669"/>
    <property type="project" value="UniProtKB-KW"/>
</dbReference>
<name>A0A397SFL7_9GLOM</name>
<dbReference type="STRING" id="658196.A0A397SFL7"/>
<dbReference type="GO" id="GO:0060090">
    <property type="term" value="F:molecular adaptor activity"/>
    <property type="evidence" value="ECO:0007669"/>
    <property type="project" value="TreeGrafter"/>
</dbReference>
<dbReference type="Pfam" id="PF10377">
    <property type="entry name" value="ATG11"/>
    <property type="match status" value="1"/>
</dbReference>
<reference evidence="6 7" key="1">
    <citation type="submission" date="2018-06" db="EMBL/GenBank/DDBJ databases">
        <title>Comparative genomics reveals the genomic features of Rhizophagus irregularis, R. cerebriforme, R. diaphanum and Gigaspora rosea, and their symbiotic lifestyle signature.</title>
        <authorList>
            <person name="Morin E."/>
            <person name="San Clemente H."/>
            <person name="Chen E.C.H."/>
            <person name="De La Providencia I."/>
            <person name="Hainaut M."/>
            <person name="Kuo A."/>
            <person name="Kohler A."/>
            <person name="Murat C."/>
            <person name="Tang N."/>
            <person name="Roy S."/>
            <person name="Loubradou J."/>
            <person name="Henrissat B."/>
            <person name="Grigoriev I.V."/>
            <person name="Corradi N."/>
            <person name="Roux C."/>
            <person name="Martin F.M."/>
        </authorList>
    </citation>
    <scope>NUCLEOTIDE SEQUENCE [LARGE SCALE GENOMIC DNA]</scope>
    <source>
        <strain evidence="6 7">DAOM 227022</strain>
    </source>
</reference>
<dbReference type="GO" id="GO:1903599">
    <property type="term" value="P:positive regulation of autophagy of mitochondrion"/>
    <property type="evidence" value="ECO:0007669"/>
    <property type="project" value="UniProtKB-UniRule"/>
</dbReference>
<evidence type="ECO:0000256" key="4">
    <source>
        <dbReference type="RuleBase" id="RU367075"/>
    </source>
</evidence>
<evidence type="ECO:0000313" key="6">
    <source>
        <dbReference type="EMBL" id="RIA85023.1"/>
    </source>
</evidence>
<evidence type="ECO:0000259" key="5">
    <source>
        <dbReference type="Pfam" id="PF10377"/>
    </source>
</evidence>
<keyword evidence="4" id="KW-0926">Vacuole</keyword>
<keyword evidence="7" id="KW-1185">Reference proteome</keyword>
<dbReference type="GO" id="GO:0019901">
    <property type="term" value="F:protein kinase binding"/>
    <property type="evidence" value="ECO:0007669"/>
    <property type="project" value="TreeGrafter"/>
</dbReference>
<comment type="function">
    <text evidence="4">Involved in cytoplasm to vacuole transport (Cvt), pexophagy, mitophagy and nucleophagy. Recruits mitochondria for their selective degradation via autophagy (mitophagy) during starvation. Works as scaffold proteins that recruit ATG proteins to the pre-autophagosome (PAS), the site of vesicle/autophagosome formation. Required for the Cvt vesicles completion.</text>
</comment>
<proteinExistence type="inferred from homology"/>
<comment type="caution">
    <text evidence="6">The sequence shown here is derived from an EMBL/GenBank/DDBJ whole genome shotgun (WGS) entry which is preliminary data.</text>
</comment>
<keyword evidence="4" id="KW-0653">Protein transport</keyword>
<dbReference type="EMBL" id="QKYT01000454">
    <property type="protein sequence ID" value="RIA85023.1"/>
    <property type="molecule type" value="Genomic_DNA"/>
</dbReference>
<dbReference type="GO" id="GO:0005774">
    <property type="term" value="C:vacuolar membrane"/>
    <property type="evidence" value="ECO:0007669"/>
    <property type="project" value="UniProtKB-SubCell"/>
</dbReference>
<comment type="similarity">
    <text evidence="1 4">Belongs to the ATG11 family.</text>
</comment>
<evidence type="ECO:0000256" key="2">
    <source>
        <dbReference type="ARBA" id="ARBA00023006"/>
    </source>
</evidence>
<dbReference type="InterPro" id="IPR019460">
    <property type="entry name" value="Atg11_C"/>
</dbReference>
<dbReference type="OrthoDB" id="447953at2759"/>
<dbReference type="GO" id="GO:0034517">
    <property type="term" value="P:ribophagy"/>
    <property type="evidence" value="ECO:0007669"/>
    <property type="project" value="TreeGrafter"/>
</dbReference>
<dbReference type="AlphaFoldDB" id="A0A397SFL7"/>
<keyword evidence="2 4" id="KW-0072">Autophagy</keyword>
<dbReference type="PANTHER" id="PTHR13222">
    <property type="entry name" value="RB1-INDUCIBLE COILED-COIL"/>
    <property type="match status" value="1"/>
</dbReference>